<keyword evidence="3 5" id="KW-1133">Transmembrane helix</keyword>
<evidence type="ECO:0000256" key="4">
    <source>
        <dbReference type="ARBA" id="ARBA00023136"/>
    </source>
</evidence>
<evidence type="ECO:0000256" key="5">
    <source>
        <dbReference type="SAM" id="Phobius"/>
    </source>
</evidence>
<evidence type="ECO:0000256" key="1">
    <source>
        <dbReference type="ARBA" id="ARBA00022475"/>
    </source>
</evidence>
<feature type="transmembrane region" description="Helical" evidence="5">
    <location>
        <begin position="96"/>
        <end position="115"/>
    </location>
</feature>
<feature type="transmembrane region" description="Helical" evidence="5">
    <location>
        <begin position="66"/>
        <end position="84"/>
    </location>
</feature>
<keyword evidence="4 5" id="KW-0472">Membrane</keyword>
<name>A0A419SKA1_9BACL</name>
<dbReference type="AlphaFoldDB" id="A0A419SKA1"/>
<feature type="transmembrane region" description="Helical" evidence="5">
    <location>
        <begin position="41"/>
        <end position="60"/>
    </location>
</feature>
<sequence>MYQMFSHTHQSAWLITVLLFALAAIFTKNGKQKAQKITHMILRLFFIIMLVSGVGSLIFRSFAAHYVVKGILAVALIGLMEMILGRGGRGEKTGMLWIPFIVALLAVVVMGFSYLF</sequence>
<organism evidence="6 7">
    <name type="scientific">Ammoniphilus oxalaticus</name>
    <dbReference type="NCBI Taxonomy" id="66863"/>
    <lineage>
        <taxon>Bacteria</taxon>
        <taxon>Bacillati</taxon>
        <taxon>Bacillota</taxon>
        <taxon>Bacilli</taxon>
        <taxon>Bacillales</taxon>
        <taxon>Paenibacillaceae</taxon>
        <taxon>Aneurinibacillus group</taxon>
        <taxon>Ammoniphilus</taxon>
    </lineage>
</organism>
<proteinExistence type="predicted"/>
<dbReference type="InterPro" id="IPR010899">
    <property type="entry name" value="UPF0344"/>
</dbReference>
<comment type="caution">
    <text evidence="6">The sequence shown here is derived from an EMBL/GenBank/DDBJ whole genome shotgun (WGS) entry which is preliminary data.</text>
</comment>
<evidence type="ECO:0000313" key="6">
    <source>
        <dbReference type="EMBL" id="RKD24407.1"/>
    </source>
</evidence>
<evidence type="ECO:0000256" key="2">
    <source>
        <dbReference type="ARBA" id="ARBA00022692"/>
    </source>
</evidence>
<keyword evidence="2 5" id="KW-0812">Transmembrane</keyword>
<evidence type="ECO:0000313" key="7">
    <source>
        <dbReference type="Proteomes" id="UP000284219"/>
    </source>
</evidence>
<dbReference type="Pfam" id="PF07457">
    <property type="entry name" value="DUF1516"/>
    <property type="match status" value="1"/>
</dbReference>
<dbReference type="RefSeq" id="WP_120189704.1">
    <property type="nucleotide sequence ID" value="NZ_MCHY01000008.1"/>
</dbReference>
<dbReference type="EMBL" id="MCHY01000008">
    <property type="protein sequence ID" value="RKD24407.1"/>
    <property type="molecule type" value="Genomic_DNA"/>
</dbReference>
<protein>
    <submittedName>
        <fullName evidence="6">Uncharacterized protein</fullName>
    </submittedName>
</protein>
<keyword evidence="1" id="KW-1003">Cell membrane</keyword>
<dbReference type="Proteomes" id="UP000284219">
    <property type="component" value="Unassembled WGS sequence"/>
</dbReference>
<feature type="transmembrane region" description="Helical" evidence="5">
    <location>
        <begin position="12"/>
        <end position="29"/>
    </location>
</feature>
<gene>
    <name evidence="6" type="ORF">BEP19_08430</name>
</gene>
<keyword evidence="7" id="KW-1185">Reference proteome</keyword>
<dbReference type="OrthoDB" id="2365314at2"/>
<evidence type="ECO:0000256" key="3">
    <source>
        <dbReference type="ARBA" id="ARBA00022989"/>
    </source>
</evidence>
<reference evidence="6 7" key="1">
    <citation type="submission" date="2016-08" db="EMBL/GenBank/DDBJ databases">
        <title>Novel Firmicute Genomes.</title>
        <authorList>
            <person name="Poppleton D.I."/>
            <person name="Gribaldo S."/>
        </authorList>
    </citation>
    <scope>NUCLEOTIDE SEQUENCE [LARGE SCALE GENOMIC DNA]</scope>
    <source>
        <strain evidence="6 7">RAOx-1</strain>
    </source>
</reference>
<accession>A0A419SKA1</accession>